<evidence type="ECO:0000256" key="2">
    <source>
        <dbReference type="SAM" id="MobiDB-lite"/>
    </source>
</evidence>
<feature type="region of interest" description="Disordered" evidence="2">
    <location>
        <begin position="1"/>
        <end position="20"/>
    </location>
</feature>
<name>A0A259U4K0_9BACT</name>
<dbReference type="PANTHER" id="PTHR36842:SF1">
    <property type="entry name" value="PROTEIN TOLB"/>
    <property type="match status" value="1"/>
</dbReference>
<dbReference type="InterPro" id="IPR011042">
    <property type="entry name" value="6-blade_b-propeller_TolB-like"/>
</dbReference>
<comment type="caution">
    <text evidence="3">The sequence shown here is derived from an EMBL/GenBank/DDBJ whole genome shotgun (WGS) entry which is preliminary data.</text>
</comment>
<evidence type="ECO:0000256" key="1">
    <source>
        <dbReference type="ARBA" id="ARBA00009820"/>
    </source>
</evidence>
<organism evidence="3 4">
    <name type="scientific">Rubricoccus marinus</name>
    <dbReference type="NCBI Taxonomy" id="716817"/>
    <lineage>
        <taxon>Bacteria</taxon>
        <taxon>Pseudomonadati</taxon>
        <taxon>Rhodothermota</taxon>
        <taxon>Rhodothermia</taxon>
        <taxon>Rhodothermales</taxon>
        <taxon>Rubricoccaceae</taxon>
        <taxon>Rubricoccus</taxon>
    </lineage>
</organism>
<dbReference type="InParanoid" id="A0A259U4K0"/>
<evidence type="ECO:0000313" key="4">
    <source>
        <dbReference type="Proteomes" id="UP000216446"/>
    </source>
</evidence>
<dbReference type="InterPro" id="IPR011659">
    <property type="entry name" value="WD40"/>
</dbReference>
<dbReference type="SUPFAM" id="SSF82171">
    <property type="entry name" value="DPP6 N-terminal domain-like"/>
    <property type="match status" value="1"/>
</dbReference>
<protein>
    <submittedName>
        <fullName evidence="3">Uncharacterized protein</fullName>
    </submittedName>
</protein>
<gene>
    <name evidence="3" type="ORF">BSZ36_14410</name>
</gene>
<sequence>MASADQQPEPASGARTAYDPATDSLRFTGEVHLRNIRQLTFGGNNAEAYWSYDGTQLVFQSDWKQINDQGCDQQFVMNADGSDLSSGEKYQLVSTGQGRTTCGYFLPDGRVIYSSTHAASPACPTTAAERTRSYVWDVFATFDIYVANADGTGQELLIGGEGYDAEPTVSPDGKYVIFTSTRSGDLELYRYELASGETIQLTDELGYDGGAFFSPDSKQIVWRASRPTGEDAETYRSLLRQNAVQPGALDLYVANIDGTNKRRVTQLPGANWAPFFHPSGEKILFASNHHTMAEGGREFDLFLIDIASGDLERVTYSGTFDAFPMFSPDGTKLVFASNRRGDRADSRDTNVFVADWVETPTPADRAFTTR</sequence>
<dbReference type="Proteomes" id="UP000216446">
    <property type="component" value="Unassembled WGS sequence"/>
</dbReference>
<dbReference type="PANTHER" id="PTHR36842">
    <property type="entry name" value="PROTEIN TOLB HOMOLOG"/>
    <property type="match status" value="1"/>
</dbReference>
<dbReference type="EMBL" id="MQWB01000001">
    <property type="protein sequence ID" value="OZC04748.1"/>
    <property type="molecule type" value="Genomic_DNA"/>
</dbReference>
<keyword evidence="4" id="KW-1185">Reference proteome</keyword>
<dbReference type="Gene3D" id="2.120.10.30">
    <property type="entry name" value="TolB, C-terminal domain"/>
    <property type="match status" value="3"/>
</dbReference>
<accession>A0A259U4K0</accession>
<reference evidence="3 4" key="1">
    <citation type="submission" date="2016-11" db="EMBL/GenBank/DDBJ databases">
        <title>Study of marine rhodopsin-containing bacteria.</title>
        <authorList>
            <person name="Yoshizawa S."/>
            <person name="Kumagai Y."/>
            <person name="Kogure K."/>
        </authorList>
    </citation>
    <scope>NUCLEOTIDE SEQUENCE [LARGE SCALE GENOMIC DNA]</scope>
    <source>
        <strain evidence="3 4">SG-29</strain>
    </source>
</reference>
<dbReference type="AlphaFoldDB" id="A0A259U4K0"/>
<evidence type="ECO:0000313" key="3">
    <source>
        <dbReference type="EMBL" id="OZC04748.1"/>
    </source>
</evidence>
<proteinExistence type="inferred from homology"/>
<comment type="similarity">
    <text evidence="1">Belongs to the TolB family.</text>
</comment>
<dbReference type="Pfam" id="PF07676">
    <property type="entry name" value="PD40"/>
    <property type="match status" value="5"/>
</dbReference>